<sequence length="86" mass="9747">MHVFGHCNVDIRADRADKIFCFPRVCTLLAFIPYDGRSAAFNRTADEAIGFGYVFYHHVSSNGSLLRRRIDNGGAFFKVVFTERGK</sequence>
<proteinExistence type="predicted"/>
<reference evidence="1" key="1">
    <citation type="submission" date="2023-07" db="EMBL/GenBank/DDBJ databases">
        <title>draft genome sequence of fig (Ficus carica).</title>
        <authorList>
            <person name="Takahashi T."/>
            <person name="Nishimura K."/>
        </authorList>
    </citation>
    <scope>NUCLEOTIDE SEQUENCE</scope>
</reference>
<dbReference type="Gramene" id="FCD_00028013-RA">
    <property type="protein sequence ID" value="FCD_00028013-RA:cds"/>
    <property type="gene ID" value="FCD_00028013"/>
</dbReference>
<dbReference type="Proteomes" id="UP001187192">
    <property type="component" value="Unassembled WGS sequence"/>
</dbReference>
<dbReference type="AlphaFoldDB" id="A0AA88J3X1"/>
<evidence type="ECO:0000313" key="2">
    <source>
        <dbReference type="Proteomes" id="UP001187192"/>
    </source>
</evidence>
<comment type="caution">
    <text evidence="1">The sequence shown here is derived from an EMBL/GenBank/DDBJ whole genome shotgun (WGS) entry which is preliminary data.</text>
</comment>
<organism evidence="1 2">
    <name type="scientific">Ficus carica</name>
    <name type="common">Common fig</name>
    <dbReference type="NCBI Taxonomy" id="3494"/>
    <lineage>
        <taxon>Eukaryota</taxon>
        <taxon>Viridiplantae</taxon>
        <taxon>Streptophyta</taxon>
        <taxon>Embryophyta</taxon>
        <taxon>Tracheophyta</taxon>
        <taxon>Spermatophyta</taxon>
        <taxon>Magnoliopsida</taxon>
        <taxon>eudicotyledons</taxon>
        <taxon>Gunneridae</taxon>
        <taxon>Pentapetalae</taxon>
        <taxon>rosids</taxon>
        <taxon>fabids</taxon>
        <taxon>Rosales</taxon>
        <taxon>Moraceae</taxon>
        <taxon>Ficeae</taxon>
        <taxon>Ficus</taxon>
    </lineage>
</organism>
<accession>A0AA88J3X1</accession>
<gene>
    <name evidence="1" type="ORF">TIFTF001_030267</name>
</gene>
<protein>
    <submittedName>
        <fullName evidence="1">Uncharacterized protein</fullName>
    </submittedName>
</protein>
<keyword evidence="2" id="KW-1185">Reference proteome</keyword>
<dbReference type="EMBL" id="BTGU01000107">
    <property type="protein sequence ID" value="GMN61177.1"/>
    <property type="molecule type" value="Genomic_DNA"/>
</dbReference>
<name>A0AA88J3X1_FICCA</name>
<evidence type="ECO:0000313" key="1">
    <source>
        <dbReference type="EMBL" id="GMN61177.1"/>
    </source>
</evidence>